<feature type="region of interest" description="Disordered" evidence="1">
    <location>
        <begin position="164"/>
        <end position="189"/>
    </location>
</feature>
<reference evidence="3 4" key="1">
    <citation type="submission" date="2013-06" db="EMBL/GenBank/DDBJ databases">
        <title>The draft sequence of the Mycobacterium elephantis genome.</title>
        <authorList>
            <person name="Pettersson F.B."/>
            <person name="Das S."/>
            <person name="Dasgupta S."/>
            <person name="Bhattacharya A."/>
            <person name="Kirsebom L.A."/>
        </authorList>
    </citation>
    <scope>NUCLEOTIDE SEQUENCE [LARGE SCALE GENOMIC DNA]</scope>
    <source>
        <strain evidence="3 4">DSM 44368</strain>
    </source>
</reference>
<evidence type="ECO:0000256" key="1">
    <source>
        <dbReference type="SAM" id="MobiDB-lite"/>
    </source>
</evidence>
<dbReference type="Proteomes" id="UP000287177">
    <property type="component" value="Unassembled WGS sequence"/>
</dbReference>
<evidence type="ECO:0000313" key="4">
    <source>
        <dbReference type="Proteomes" id="UP000287177"/>
    </source>
</evidence>
<organism evidence="3 4">
    <name type="scientific">Mycolicibacterium elephantis DSM 44368</name>
    <dbReference type="NCBI Taxonomy" id="1335622"/>
    <lineage>
        <taxon>Bacteria</taxon>
        <taxon>Bacillati</taxon>
        <taxon>Actinomycetota</taxon>
        <taxon>Actinomycetes</taxon>
        <taxon>Mycobacteriales</taxon>
        <taxon>Mycobacteriaceae</taxon>
        <taxon>Mycolicibacterium</taxon>
    </lineage>
</organism>
<comment type="caution">
    <text evidence="3">The sequence shown here is derived from an EMBL/GenBank/DDBJ whole genome shotgun (WGS) entry which is preliminary data.</text>
</comment>
<feature type="domain" description="DUF222" evidence="2">
    <location>
        <begin position="22"/>
        <end position="332"/>
    </location>
</feature>
<feature type="region of interest" description="Disordered" evidence="1">
    <location>
        <begin position="500"/>
        <end position="533"/>
    </location>
</feature>
<feature type="compositionally biased region" description="Basic and acidic residues" evidence="1">
    <location>
        <begin position="164"/>
        <end position="176"/>
    </location>
</feature>
<dbReference type="EMBL" id="ATDN01000010">
    <property type="protein sequence ID" value="RWA21366.1"/>
    <property type="molecule type" value="Genomic_DNA"/>
</dbReference>
<proteinExistence type="predicted"/>
<name>A0A439DW90_9MYCO</name>
<dbReference type="Pfam" id="PF02720">
    <property type="entry name" value="DUF222"/>
    <property type="match status" value="1"/>
</dbReference>
<protein>
    <recommendedName>
        <fullName evidence="2">DUF222 domain-containing protein</fullName>
    </recommendedName>
</protein>
<accession>A0A439DW90</accession>
<gene>
    <name evidence="3" type="ORF">MELE44368_16725</name>
</gene>
<dbReference type="InterPro" id="IPR003615">
    <property type="entry name" value="HNH_nuc"/>
</dbReference>
<evidence type="ECO:0000313" key="3">
    <source>
        <dbReference type="EMBL" id="RWA21366.1"/>
    </source>
</evidence>
<keyword evidence="4" id="KW-1185">Reference proteome</keyword>
<evidence type="ECO:0000259" key="2">
    <source>
        <dbReference type="Pfam" id="PF02720"/>
    </source>
</evidence>
<dbReference type="AlphaFoldDB" id="A0A439DW90"/>
<dbReference type="CDD" id="cd00085">
    <property type="entry name" value="HNHc"/>
    <property type="match status" value="1"/>
</dbReference>
<dbReference type="InterPro" id="IPR003870">
    <property type="entry name" value="DUF222"/>
</dbReference>
<sequence length="533" mass="59424">MLIEQLFEHPSAEVLIEEIVTAHREESMLMARRMGAIGDLLSLRTDEAENTDPDPGWAIITGFARTSAEVGAAMNMAPMAASRLVAQAEALDTRLPSIAELLRDAEIDWATTQLIITRTELVDDHLISRIDVALAKRFVKWQSWSRRRVINTVDKLIREIDPDAAKERRESSERGRYVSVTPRPDGTAQLSGRLTATAAAAFDRRVSQMAAGVCAKDSRTVDQRRADAMLALSEGRELRCDCGQPECPARGTDDADSGPRAVINVIASEDTVTGNGDEPGYLEGFGVIDADQVRELAENAPVRWLEEPTVTEDQAMRYQPSAGVARWIRLRDLTCRFPGCDRPVARCDIDHTTPFNHADPAAGGLTVPWGLADYCRQHHRLKTFHSGAGGWNDEQLPDGTVVWTSPTGQTYRTTPDGPELFAGMRPACAAPTARKASRARDKAARIKLIRKQLSEQRPINTARRHRDRARRREIELRKWRNRSRKLLVLFKGGEPSTSPWCPWINEPLEPEELPPDWEPPPIEQACDSDEPPF</sequence>
<dbReference type="RefSeq" id="WP_109747059.1">
    <property type="nucleotide sequence ID" value="NZ_ATDN01000010.1"/>
</dbReference>